<dbReference type="EMBL" id="CP042305">
    <property type="protein sequence ID" value="QDZ14186.1"/>
    <property type="molecule type" value="Genomic_DNA"/>
</dbReference>
<dbReference type="AlphaFoldDB" id="A0A5B8M1N8"/>
<dbReference type="Gene3D" id="2.30.130.110">
    <property type="match status" value="1"/>
</dbReference>
<dbReference type="InterPro" id="IPR013974">
    <property type="entry name" value="SAF"/>
</dbReference>
<dbReference type="SMART" id="SM00858">
    <property type="entry name" value="SAF"/>
    <property type="match status" value="1"/>
</dbReference>
<comment type="similarity">
    <text evidence="1">Belongs to the UxaA family.</text>
</comment>
<evidence type="ECO:0000313" key="5">
    <source>
        <dbReference type="EMBL" id="QDZ14186.1"/>
    </source>
</evidence>
<dbReference type="InterPro" id="IPR052172">
    <property type="entry name" value="UxaA_altronate/galactarate_dh"/>
</dbReference>
<gene>
    <name evidence="5" type="ORF">FPZ11_04820</name>
</gene>
<proteinExistence type="inferred from homology"/>
<dbReference type="InterPro" id="IPR044144">
    <property type="entry name" value="SAF_UxaA/GarD"/>
</dbReference>
<feature type="region of interest" description="Disordered" evidence="3">
    <location>
        <begin position="77"/>
        <end position="117"/>
    </location>
</feature>
<protein>
    <submittedName>
        <fullName evidence="5">Altronate dehydratase</fullName>
    </submittedName>
</protein>
<dbReference type="CDD" id="cd11613">
    <property type="entry name" value="SAF_AH_GD"/>
    <property type="match status" value="1"/>
</dbReference>
<evidence type="ECO:0000256" key="3">
    <source>
        <dbReference type="SAM" id="MobiDB-lite"/>
    </source>
</evidence>
<keyword evidence="6" id="KW-1185">Reference proteome</keyword>
<dbReference type="GO" id="GO:0019698">
    <property type="term" value="P:D-galacturonate catabolic process"/>
    <property type="evidence" value="ECO:0007669"/>
    <property type="project" value="TreeGrafter"/>
</dbReference>
<accession>A0A5B8M1N8</accession>
<organism evidence="5 6">
    <name type="scientific">Humibacter ginsenosidimutans</name>
    <dbReference type="NCBI Taxonomy" id="2599293"/>
    <lineage>
        <taxon>Bacteria</taxon>
        <taxon>Bacillati</taxon>
        <taxon>Actinomycetota</taxon>
        <taxon>Actinomycetes</taxon>
        <taxon>Micrococcales</taxon>
        <taxon>Microbacteriaceae</taxon>
        <taxon>Humibacter</taxon>
    </lineage>
</organism>
<dbReference type="OrthoDB" id="9804574at2"/>
<feature type="compositionally biased region" description="Basic and acidic residues" evidence="3">
    <location>
        <begin position="93"/>
        <end position="107"/>
    </location>
</feature>
<dbReference type="RefSeq" id="WP_146318844.1">
    <property type="nucleotide sequence ID" value="NZ_CP042305.1"/>
</dbReference>
<dbReference type="KEGG" id="huw:FPZ11_04820"/>
<dbReference type="InterPro" id="IPR007392">
    <property type="entry name" value="GD_AH_second"/>
</dbReference>
<dbReference type="PANTHER" id="PTHR30536">
    <property type="entry name" value="ALTRONATE/GALACTARATE DEHYDRATASE"/>
    <property type="match status" value="1"/>
</dbReference>
<evidence type="ECO:0000256" key="2">
    <source>
        <dbReference type="ARBA" id="ARBA00023239"/>
    </source>
</evidence>
<evidence type="ECO:0000259" key="4">
    <source>
        <dbReference type="SMART" id="SM00858"/>
    </source>
</evidence>
<keyword evidence="2" id="KW-0456">Lyase</keyword>
<dbReference type="Pfam" id="PF20629">
    <property type="entry name" value="GD_AH_C"/>
    <property type="match status" value="1"/>
</dbReference>
<sequence>MTSTPLRSVAIQMAQDDDVAVALRGLDAGLVIDLGKGRGTITVTANIPRGHKLALTRVPVGAPVSKYGQSIGRATSEIHPGDHVHSHNLGMDDSEHEHGKERLRARQEPGPPVGPIPTFAGYRRANGTVGTRNYIGVLTSVNCSATAALMIAEAFKYQALTEYPNVDGVMALTHQSGCGLITGSEGAETLLRTLRGYARHPNFGGLVVLGLGCEMVAVESLVDDGTIPADTIVSSLTIQAAGGVRAAVAEGIARVKEMLPALDARRREDTPVSELVLGLNCGGSDGFSGVSANPALGVASDRLVSCGGTSILAETPEIFGAEHLLTYRAADPDVARRLLSRLQWWQRYAAQGGGSLDNNPSPGNKDGGLTTILEKSLGAVAKGGQAELSAVYEYADPVTSRGLVFMDTPGYDPVSVTGIIAGGATVICFTTGRGSVFGSKPAPSIKIATNTELFQRMGDDIDVNAGSIVDGSASLDDVGNEIFELIIRVASGQRTASEDLGIGDQEFVPWTFGTVT</sequence>
<evidence type="ECO:0000256" key="1">
    <source>
        <dbReference type="ARBA" id="ARBA00010986"/>
    </source>
</evidence>
<feature type="domain" description="SAF" evidence="4">
    <location>
        <begin position="17"/>
        <end position="90"/>
    </location>
</feature>
<name>A0A5B8M1N8_9MICO</name>
<dbReference type="PANTHER" id="PTHR30536:SF5">
    <property type="entry name" value="ALTRONATE DEHYDRATASE"/>
    <property type="match status" value="1"/>
</dbReference>
<dbReference type="InterPro" id="IPR048332">
    <property type="entry name" value="GD_AH_C"/>
</dbReference>
<dbReference type="Pfam" id="PF08666">
    <property type="entry name" value="SAF"/>
    <property type="match status" value="1"/>
</dbReference>
<dbReference type="Pfam" id="PF04295">
    <property type="entry name" value="GD_AH_second"/>
    <property type="match status" value="1"/>
</dbReference>
<dbReference type="GO" id="GO:0016829">
    <property type="term" value="F:lyase activity"/>
    <property type="evidence" value="ECO:0007669"/>
    <property type="project" value="UniProtKB-KW"/>
</dbReference>
<dbReference type="Proteomes" id="UP000320216">
    <property type="component" value="Chromosome"/>
</dbReference>
<evidence type="ECO:0000313" key="6">
    <source>
        <dbReference type="Proteomes" id="UP000320216"/>
    </source>
</evidence>
<reference evidence="5 6" key="1">
    <citation type="submission" date="2019-07" db="EMBL/GenBank/DDBJ databases">
        <title>Full genome sequence of Humibacter sp. WJ7-1.</title>
        <authorList>
            <person name="Im W.-T."/>
        </authorList>
    </citation>
    <scope>NUCLEOTIDE SEQUENCE [LARGE SCALE GENOMIC DNA]</scope>
    <source>
        <strain evidence="5 6">WJ7-1</strain>
    </source>
</reference>